<sequence length="126" mass="13705">MIIDDLTILIGLFAFMISDDILCFLPALRIAARGEDVPGIHSPSPEPPCRQPFHLHRVESGSVSPARTSVDLSPFGYLYLFGWFGNGRGISSVAKNRMLTAIPPPPRPGPGRWHLNADAVLQFGLA</sequence>
<name>A0A9W9WUK6_9EURO</name>
<protein>
    <submittedName>
        <fullName evidence="1">Uncharacterized protein</fullName>
    </submittedName>
</protein>
<reference evidence="1" key="2">
    <citation type="journal article" date="2023" name="IMA Fungus">
        <title>Comparative genomic study of the Penicillium genus elucidates a diverse pangenome and 15 lateral gene transfer events.</title>
        <authorList>
            <person name="Petersen C."/>
            <person name="Sorensen T."/>
            <person name="Nielsen M.R."/>
            <person name="Sondergaard T.E."/>
            <person name="Sorensen J.L."/>
            <person name="Fitzpatrick D.A."/>
            <person name="Frisvad J.C."/>
            <person name="Nielsen K.L."/>
        </authorList>
    </citation>
    <scope>NUCLEOTIDE SEQUENCE</scope>
    <source>
        <strain evidence="1">IBT 30728</strain>
    </source>
</reference>
<dbReference type="Proteomes" id="UP001148312">
    <property type="component" value="Unassembled WGS sequence"/>
</dbReference>
<evidence type="ECO:0000313" key="2">
    <source>
        <dbReference type="Proteomes" id="UP001148312"/>
    </source>
</evidence>
<gene>
    <name evidence="1" type="ORF">N7539_007159</name>
</gene>
<dbReference type="GeneID" id="81627009"/>
<reference evidence="1" key="1">
    <citation type="submission" date="2022-12" db="EMBL/GenBank/DDBJ databases">
        <authorList>
            <person name="Petersen C."/>
        </authorList>
    </citation>
    <scope>NUCLEOTIDE SEQUENCE</scope>
    <source>
        <strain evidence="1">IBT 30728</strain>
    </source>
</reference>
<dbReference type="EMBL" id="JAPWDQ010000010">
    <property type="protein sequence ID" value="KAJ5477015.1"/>
    <property type="molecule type" value="Genomic_DNA"/>
</dbReference>
<keyword evidence="2" id="KW-1185">Reference proteome</keyword>
<evidence type="ECO:0000313" key="1">
    <source>
        <dbReference type="EMBL" id="KAJ5477015.1"/>
    </source>
</evidence>
<organism evidence="1 2">
    <name type="scientific">Penicillium diatomitis</name>
    <dbReference type="NCBI Taxonomy" id="2819901"/>
    <lineage>
        <taxon>Eukaryota</taxon>
        <taxon>Fungi</taxon>
        <taxon>Dikarya</taxon>
        <taxon>Ascomycota</taxon>
        <taxon>Pezizomycotina</taxon>
        <taxon>Eurotiomycetes</taxon>
        <taxon>Eurotiomycetidae</taxon>
        <taxon>Eurotiales</taxon>
        <taxon>Aspergillaceae</taxon>
        <taxon>Penicillium</taxon>
    </lineage>
</organism>
<dbReference type="AlphaFoldDB" id="A0A9W9WUK6"/>
<accession>A0A9W9WUK6</accession>
<proteinExistence type="predicted"/>
<dbReference type="RefSeq" id="XP_056787559.1">
    <property type="nucleotide sequence ID" value="XM_056936760.1"/>
</dbReference>
<comment type="caution">
    <text evidence="1">The sequence shown here is derived from an EMBL/GenBank/DDBJ whole genome shotgun (WGS) entry which is preliminary data.</text>
</comment>